<protein>
    <recommendedName>
        <fullName evidence="2 5">Elongation factor G</fullName>
    </recommendedName>
</protein>
<dbReference type="PANTHER" id="PTHR43261:SF6">
    <property type="entry name" value="ELONGATION FACTOR G-LIKE PROTEIN"/>
    <property type="match status" value="1"/>
</dbReference>
<dbReference type="CDD" id="cd04170">
    <property type="entry name" value="EF-G_bact"/>
    <property type="match status" value="1"/>
</dbReference>
<dbReference type="EMBL" id="QXXA01000018">
    <property type="protein sequence ID" value="NBI08014.1"/>
    <property type="molecule type" value="Genomic_DNA"/>
</dbReference>
<dbReference type="SUPFAM" id="SSF54211">
    <property type="entry name" value="Ribosomal protein S5 domain 2-like"/>
    <property type="match status" value="1"/>
</dbReference>
<keyword evidence="7" id="KW-0251">Elongation factor</keyword>
<dbReference type="InterPro" id="IPR041095">
    <property type="entry name" value="EFG_II"/>
</dbReference>
<dbReference type="PROSITE" id="PS51722">
    <property type="entry name" value="G_TR_2"/>
    <property type="match status" value="1"/>
</dbReference>
<evidence type="ECO:0000256" key="5">
    <source>
        <dbReference type="NCBIfam" id="TIGR00484"/>
    </source>
</evidence>
<evidence type="ECO:0000256" key="2">
    <source>
        <dbReference type="ARBA" id="ARBA00017872"/>
    </source>
</evidence>
<dbReference type="AlphaFoldDB" id="A0A845R177"/>
<evidence type="ECO:0000313" key="7">
    <source>
        <dbReference type="EMBL" id="NBI08014.1"/>
    </source>
</evidence>
<dbReference type="InterPro" id="IPR009022">
    <property type="entry name" value="EFG_III"/>
</dbReference>
<evidence type="ECO:0000256" key="4">
    <source>
        <dbReference type="ARBA" id="ARBA00023134"/>
    </source>
</evidence>
<dbReference type="InterPro" id="IPR035647">
    <property type="entry name" value="EFG_III/V"/>
</dbReference>
<evidence type="ECO:0000259" key="6">
    <source>
        <dbReference type="PROSITE" id="PS51722"/>
    </source>
</evidence>
<dbReference type="GO" id="GO:0032790">
    <property type="term" value="P:ribosome disassembly"/>
    <property type="evidence" value="ECO:0007669"/>
    <property type="project" value="TreeGrafter"/>
</dbReference>
<accession>A0A845R177</accession>
<dbReference type="CDD" id="cd16262">
    <property type="entry name" value="EFG_III"/>
    <property type="match status" value="1"/>
</dbReference>
<keyword evidence="7" id="KW-0648">Protein biosynthesis</keyword>
<dbReference type="Gene3D" id="3.30.70.870">
    <property type="entry name" value="Elongation Factor G (Translational Gtpase), domain 3"/>
    <property type="match status" value="1"/>
</dbReference>
<dbReference type="OrthoDB" id="9804431at2"/>
<evidence type="ECO:0000313" key="8">
    <source>
        <dbReference type="Proteomes" id="UP000467132"/>
    </source>
</evidence>
<dbReference type="Gene3D" id="3.30.70.240">
    <property type="match status" value="1"/>
</dbReference>
<dbReference type="NCBIfam" id="TIGR00231">
    <property type="entry name" value="small_GTP"/>
    <property type="match status" value="1"/>
</dbReference>
<dbReference type="PRINTS" id="PR00315">
    <property type="entry name" value="ELONGATNFCT"/>
</dbReference>
<dbReference type="Gene3D" id="3.40.50.300">
    <property type="entry name" value="P-loop containing nucleotide triphosphate hydrolases"/>
    <property type="match status" value="1"/>
</dbReference>
<dbReference type="InterPro" id="IPR027417">
    <property type="entry name" value="P-loop_NTPase"/>
</dbReference>
<dbReference type="Pfam" id="PF00679">
    <property type="entry name" value="EFG_C"/>
    <property type="match status" value="1"/>
</dbReference>
<gene>
    <name evidence="7" type="primary">fusA</name>
    <name evidence="7" type="ORF">D3Z33_14220</name>
</gene>
<dbReference type="FunFam" id="3.30.230.10:FF:000003">
    <property type="entry name" value="Elongation factor G"/>
    <property type="match status" value="1"/>
</dbReference>
<dbReference type="InterPro" id="IPR053905">
    <property type="entry name" value="EF-G-like_DII"/>
</dbReference>
<dbReference type="Gene3D" id="2.40.30.10">
    <property type="entry name" value="Translation factors"/>
    <property type="match status" value="1"/>
</dbReference>
<dbReference type="InterPro" id="IPR020568">
    <property type="entry name" value="Ribosomal_Su5_D2-typ_SF"/>
</dbReference>
<feature type="domain" description="Tr-type G" evidence="6">
    <location>
        <begin position="7"/>
        <end position="280"/>
    </location>
</feature>
<comment type="caution">
    <text evidence="7">The sequence shown here is derived from an EMBL/GenBank/DDBJ whole genome shotgun (WGS) entry which is preliminary data.</text>
</comment>
<dbReference type="Pfam" id="PF14492">
    <property type="entry name" value="EFG_III"/>
    <property type="match status" value="1"/>
</dbReference>
<organism evidence="7 8">
    <name type="scientific">Senegalia massiliensis</name>
    <dbReference type="NCBI Taxonomy" id="1720316"/>
    <lineage>
        <taxon>Bacteria</taxon>
        <taxon>Bacillati</taxon>
        <taxon>Bacillota</taxon>
        <taxon>Clostridia</taxon>
        <taxon>Eubacteriales</taxon>
        <taxon>Clostridiaceae</taxon>
        <taxon>Senegalia</taxon>
    </lineage>
</organism>
<dbReference type="CDD" id="cd03713">
    <property type="entry name" value="EFG_mtEFG_C"/>
    <property type="match status" value="1"/>
</dbReference>
<dbReference type="InterPro" id="IPR000795">
    <property type="entry name" value="T_Tr_GTP-bd_dom"/>
</dbReference>
<proteinExistence type="inferred from homology"/>
<dbReference type="SUPFAM" id="SSF50447">
    <property type="entry name" value="Translation proteins"/>
    <property type="match status" value="1"/>
</dbReference>
<dbReference type="InterPro" id="IPR009000">
    <property type="entry name" value="Transl_B-barrel_sf"/>
</dbReference>
<keyword evidence="3" id="KW-0547">Nucleotide-binding</keyword>
<dbReference type="InterPro" id="IPR000640">
    <property type="entry name" value="EFG_V-like"/>
</dbReference>
<sequence length="691" mass="78016">MYNYNADKIRNIAFLGHHSSGKTTLVESMLMTTGAIKRKGRVEDRNTISDFDKEEKSREVSIYTSVIPLEWKNHKYNVLDTPGYFDFVGEVHSALRVSKGAVIVLDASSGIEVGCEKAWKLTRKRSTPTILYINKMDKENINYDKLINQLREKFGKAVIPFHIPIGKENEFKGFVNIVDMKARIYNKDKKVCEDAEIWPEKEVKMGDYREMLIESVAESDDELLEKYFEGEEFTEEEIHIGLRKGVIEGKLIPVLIGSATLNVGTETLLNMMWDYLPSPTDLEKPSGINPNNNKEEERNIKDEEPFSATVFKTIADPYLGKISLFQVRSGILKKDDEVYNSNTEEIEKIGNIFMLRGKEQIEVNEVHAGDIGAVSKLNNTHTGDTICNKDNPIIYENIHFPKPTLFMAARPVNKNDEEKIGQALQKLLEEDKTFSVERNNETKELLIGGQGNTQLEVIKNKLKNDFGVTIELSDPKIAYRETIKGISNVQGKHKKQSGGAGQYGDVIIKFEPSTEEFIFEEEIFGGAVPRQYIPAVEKGLKESVLKGPLAGYPVVNIKSTLLDGSYHPVDSNEMAFKIAASLAFKKGIEKAGPVLLEPIMRVEIIIPDEYMGDIMGDMNKRRGRILGMEPREDGTQLVIAEAPAAEMFKYTIDLKSMTQARGTFLMEFSRYEEVPSNISEKIVEEYKSKEA</sequence>
<dbReference type="InterPro" id="IPR005225">
    <property type="entry name" value="Small_GTP-bd"/>
</dbReference>
<dbReference type="SMART" id="SM00838">
    <property type="entry name" value="EFG_C"/>
    <property type="match status" value="1"/>
</dbReference>
<dbReference type="PANTHER" id="PTHR43261">
    <property type="entry name" value="TRANSLATION ELONGATION FACTOR G-RELATED"/>
    <property type="match status" value="1"/>
</dbReference>
<dbReference type="NCBIfam" id="TIGR00484">
    <property type="entry name" value="EF-G"/>
    <property type="match status" value="1"/>
</dbReference>
<dbReference type="GO" id="GO:0003746">
    <property type="term" value="F:translation elongation factor activity"/>
    <property type="evidence" value="ECO:0007669"/>
    <property type="project" value="UniProtKB-UniRule"/>
</dbReference>
<dbReference type="Pfam" id="PF22042">
    <property type="entry name" value="EF-G_D2"/>
    <property type="match status" value="1"/>
</dbReference>
<dbReference type="GO" id="GO:0003924">
    <property type="term" value="F:GTPase activity"/>
    <property type="evidence" value="ECO:0007669"/>
    <property type="project" value="InterPro"/>
</dbReference>
<comment type="similarity">
    <text evidence="1">Belongs to the TRAFAC class translation factor GTPase superfamily. Classic translation factor GTPase family. EF-G/EF-2 subfamily.</text>
</comment>
<dbReference type="SUPFAM" id="SSF54980">
    <property type="entry name" value="EF-G C-terminal domain-like"/>
    <property type="match status" value="2"/>
</dbReference>
<dbReference type="InterPro" id="IPR004540">
    <property type="entry name" value="Transl_elong_EFG/EF2"/>
</dbReference>
<dbReference type="InterPro" id="IPR035649">
    <property type="entry name" value="EFG_V"/>
</dbReference>
<name>A0A845R177_9CLOT</name>
<dbReference type="InterPro" id="IPR014721">
    <property type="entry name" value="Ribsml_uS5_D2-typ_fold_subgr"/>
</dbReference>
<reference evidence="7 8" key="1">
    <citation type="submission" date="2018-08" db="EMBL/GenBank/DDBJ databases">
        <title>Murine metabolic-syndrome-specific gut microbial biobank.</title>
        <authorList>
            <person name="Liu C."/>
        </authorList>
    </citation>
    <scope>NUCLEOTIDE SEQUENCE [LARGE SCALE GENOMIC DNA]</scope>
    <source>
        <strain evidence="7 8">583</strain>
    </source>
</reference>
<dbReference type="Proteomes" id="UP000467132">
    <property type="component" value="Unassembled WGS sequence"/>
</dbReference>
<dbReference type="CDD" id="cd01434">
    <property type="entry name" value="EFG_mtEFG1_IV"/>
    <property type="match status" value="1"/>
</dbReference>
<dbReference type="InterPro" id="IPR005517">
    <property type="entry name" value="Transl_elong_EFG/EF2_IV"/>
</dbReference>
<dbReference type="CDD" id="cd04088">
    <property type="entry name" value="EFG_mtEFG_II"/>
    <property type="match status" value="1"/>
</dbReference>
<dbReference type="InterPro" id="IPR047872">
    <property type="entry name" value="EFG_IV"/>
</dbReference>
<dbReference type="RefSeq" id="WP_160198478.1">
    <property type="nucleotide sequence ID" value="NZ_QXXA01000018.1"/>
</dbReference>
<dbReference type="NCBIfam" id="NF009891">
    <property type="entry name" value="PRK13351.1-1"/>
    <property type="match status" value="1"/>
</dbReference>
<dbReference type="GO" id="GO:0005525">
    <property type="term" value="F:GTP binding"/>
    <property type="evidence" value="ECO:0007669"/>
    <property type="project" value="UniProtKB-UniRule"/>
</dbReference>
<keyword evidence="4" id="KW-0342">GTP-binding</keyword>
<dbReference type="Pfam" id="PF00009">
    <property type="entry name" value="GTP_EFTU"/>
    <property type="match status" value="1"/>
</dbReference>
<evidence type="ECO:0000256" key="1">
    <source>
        <dbReference type="ARBA" id="ARBA00005870"/>
    </source>
</evidence>
<dbReference type="FunFam" id="3.30.70.240:FF:000001">
    <property type="entry name" value="Elongation factor G"/>
    <property type="match status" value="1"/>
</dbReference>
<dbReference type="Pfam" id="PF03764">
    <property type="entry name" value="EFG_IV"/>
    <property type="match status" value="1"/>
</dbReference>
<keyword evidence="8" id="KW-1185">Reference proteome</keyword>
<dbReference type="SMART" id="SM00889">
    <property type="entry name" value="EFG_IV"/>
    <property type="match status" value="1"/>
</dbReference>
<dbReference type="NCBIfam" id="NF009379">
    <property type="entry name" value="PRK12740.1-3"/>
    <property type="match status" value="1"/>
</dbReference>
<evidence type="ECO:0000256" key="3">
    <source>
        <dbReference type="ARBA" id="ARBA00022741"/>
    </source>
</evidence>
<dbReference type="Gene3D" id="3.30.230.10">
    <property type="match status" value="1"/>
</dbReference>
<dbReference type="NCBIfam" id="NF009381">
    <property type="entry name" value="PRK12740.1-5"/>
    <property type="match status" value="1"/>
</dbReference>
<dbReference type="SUPFAM" id="SSF52540">
    <property type="entry name" value="P-loop containing nucleoside triphosphate hydrolases"/>
    <property type="match status" value="1"/>
</dbReference>